<accession>A0A1G6IWS6</accession>
<name>A0A1G6IWS6_9RHOB</name>
<dbReference type="SUPFAM" id="SSF52374">
    <property type="entry name" value="Nucleotidylyl transferase"/>
    <property type="match status" value="1"/>
</dbReference>
<organism evidence="16 17">
    <name type="scientific">Ruegeria marina</name>
    <dbReference type="NCBI Taxonomy" id="639004"/>
    <lineage>
        <taxon>Bacteria</taxon>
        <taxon>Pseudomonadati</taxon>
        <taxon>Pseudomonadota</taxon>
        <taxon>Alphaproteobacteria</taxon>
        <taxon>Rhodobacterales</taxon>
        <taxon>Roseobacteraceae</taxon>
        <taxon>Ruegeria</taxon>
    </lineage>
</organism>
<comment type="catalytic activity">
    <reaction evidence="12 13">
        <text>tRNA(Cys) + L-cysteine + ATP = L-cysteinyl-tRNA(Cys) + AMP + diphosphate</text>
        <dbReference type="Rhea" id="RHEA:17773"/>
        <dbReference type="Rhea" id="RHEA-COMP:9661"/>
        <dbReference type="Rhea" id="RHEA-COMP:9679"/>
        <dbReference type="ChEBI" id="CHEBI:30616"/>
        <dbReference type="ChEBI" id="CHEBI:33019"/>
        <dbReference type="ChEBI" id="CHEBI:35235"/>
        <dbReference type="ChEBI" id="CHEBI:78442"/>
        <dbReference type="ChEBI" id="CHEBI:78517"/>
        <dbReference type="ChEBI" id="CHEBI:456215"/>
        <dbReference type="EC" id="6.1.1.16"/>
    </reaction>
</comment>
<feature type="region of interest" description="Disordered" evidence="14">
    <location>
        <begin position="445"/>
        <end position="465"/>
    </location>
</feature>
<protein>
    <recommendedName>
        <fullName evidence="13">Cysteine--tRNA ligase</fullName>
        <ecNumber evidence="13">6.1.1.16</ecNumber>
    </recommendedName>
    <alternativeName>
        <fullName evidence="13">Cysteinyl-tRNA synthetase</fullName>
        <shortName evidence="13">CysRS</shortName>
    </alternativeName>
</protein>
<dbReference type="InterPro" id="IPR009080">
    <property type="entry name" value="tRNAsynth_Ia_anticodon-bd"/>
</dbReference>
<evidence type="ECO:0000256" key="1">
    <source>
        <dbReference type="ARBA" id="ARBA00004496"/>
    </source>
</evidence>
<feature type="binding site" evidence="13">
    <location>
        <position position="213"/>
    </location>
    <ligand>
        <name>Zn(2+)</name>
        <dbReference type="ChEBI" id="CHEBI:29105"/>
    </ligand>
</feature>
<dbReference type="RefSeq" id="WP_093026858.1">
    <property type="nucleotide sequence ID" value="NZ_FMZV01000001.1"/>
</dbReference>
<evidence type="ECO:0000256" key="13">
    <source>
        <dbReference type="HAMAP-Rule" id="MF_00041"/>
    </source>
</evidence>
<keyword evidence="5 13" id="KW-0436">Ligase</keyword>
<evidence type="ECO:0000256" key="11">
    <source>
        <dbReference type="ARBA" id="ARBA00023146"/>
    </source>
</evidence>
<feature type="binding site" evidence="13">
    <location>
        <position position="274"/>
    </location>
    <ligand>
        <name>ATP</name>
        <dbReference type="ChEBI" id="CHEBI:30616"/>
    </ligand>
</feature>
<keyword evidence="11 13" id="KW-0030">Aminoacyl-tRNA synthetase</keyword>
<dbReference type="GO" id="GO:0005829">
    <property type="term" value="C:cytosol"/>
    <property type="evidence" value="ECO:0007669"/>
    <property type="project" value="TreeGrafter"/>
</dbReference>
<dbReference type="InterPro" id="IPR015803">
    <property type="entry name" value="Cys-tRNA-ligase"/>
</dbReference>
<evidence type="ECO:0000256" key="5">
    <source>
        <dbReference type="ARBA" id="ARBA00022598"/>
    </source>
</evidence>
<dbReference type="STRING" id="639004.SAMN04488239_101222"/>
<dbReference type="Pfam" id="PF01406">
    <property type="entry name" value="tRNA-synt_1e"/>
    <property type="match status" value="1"/>
</dbReference>
<dbReference type="GO" id="GO:0004817">
    <property type="term" value="F:cysteine-tRNA ligase activity"/>
    <property type="evidence" value="ECO:0007669"/>
    <property type="project" value="UniProtKB-UniRule"/>
</dbReference>
<keyword evidence="9 13" id="KW-0067">ATP-binding</keyword>
<keyword evidence="7 13" id="KW-0547">Nucleotide-binding</keyword>
<feature type="short sequence motif" description="'HIGH' region" evidence="13">
    <location>
        <begin position="32"/>
        <end position="42"/>
    </location>
</feature>
<evidence type="ECO:0000256" key="2">
    <source>
        <dbReference type="ARBA" id="ARBA00005594"/>
    </source>
</evidence>
<dbReference type="PANTHER" id="PTHR10890:SF3">
    <property type="entry name" value="CYSTEINE--TRNA LIGASE, CYTOPLASMIC"/>
    <property type="match status" value="1"/>
</dbReference>
<feature type="binding site" evidence="13">
    <location>
        <position position="242"/>
    </location>
    <ligand>
        <name>Zn(2+)</name>
        <dbReference type="ChEBI" id="CHEBI:29105"/>
    </ligand>
</feature>
<evidence type="ECO:0000256" key="6">
    <source>
        <dbReference type="ARBA" id="ARBA00022723"/>
    </source>
</evidence>
<evidence type="ECO:0000313" key="16">
    <source>
        <dbReference type="EMBL" id="SDC10939.1"/>
    </source>
</evidence>
<dbReference type="InterPro" id="IPR032678">
    <property type="entry name" value="tRNA-synt_1_cat_dom"/>
</dbReference>
<comment type="subcellular location">
    <subcellularLocation>
        <location evidence="1 13">Cytoplasm</location>
    </subcellularLocation>
</comment>
<dbReference type="Proteomes" id="UP000199628">
    <property type="component" value="Unassembled WGS sequence"/>
</dbReference>
<dbReference type="CDD" id="cd00672">
    <property type="entry name" value="CysRS_core"/>
    <property type="match status" value="1"/>
</dbReference>
<keyword evidence="4 13" id="KW-0963">Cytoplasm</keyword>
<keyword evidence="17" id="KW-1185">Reference proteome</keyword>
<evidence type="ECO:0000256" key="7">
    <source>
        <dbReference type="ARBA" id="ARBA00022741"/>
    </source>
</evidence>
<evidence type="ECO:0000259" key="15">
    <source>
        <dbReference type="Pfam" id="PF01406"/>
    </source>
</evidence>
<dbReference type="EC" id="6.1.1.16" evidence="13"/>
<comment type="cofactor">
    <cofactor evidence="13">
        <name>Zn(2+)</name>
        <dbReference type="ChEBI" id="CHEBI:29105"/>
    </cofactor>
    <text evidence="13">Binds 1 zinc ion per subunit.</text>
</comment>
<evidence type="ECO:0000256" key="4">
    <source>
        <dbReference type="ARBA" id="ARBA00022490"/>
    </source>
</evidence>
<proteinExistence type="inferred from homology"/>
<evidence type="ECO:0000256" key="8">
    <source>
        <dbReference type="ARBA" id="ARBA00022833"/>
    </source>
</evidence>
<evidence type="ECO:0000256" key="10">
    <source>
        <dbReference type="ARBA" id="ARBA00022917"/>
    </source>
</evidence>
<feature type="short sequence motif" description="'KMSKS' region" evidence="13">
    <location>
        <begin position="271"/>
        <end position="275"/>
    </location>
</feature>
<dbReference type="NCBIfam" id="TIGR00435">
    <property type="entry name" value="cysS"/>
    <property type="match status" value="1"/>
</dbReference>
<feature type="binding site" evidence="13">
    <location>
        <position position="238"/>
    </location>
    <ligand>
        <name>Zn(2+)</name>
        <dbReference type="ChEBI" id="CHEBI:29105"/>
    </ligand>
</feature>
<dbReference type="InterPro" id="IPR024909">
    <property type="entry name" value="Cys-tRNA/MSH_ligase"/>
</dbReference>
<dbReference type="FunFam" id="3.40.50.620:FF:000068">
    <property type="entry name" value="Cysteine--tRNA ligase"/>
    <property type="match status" value="1"/>
</dbReference>
<dbReference type="Gene3D" id="3.40.50.620">
    <property type="entry name" value="HUPs"/>
    <property type="match status" value="1"/>
</dbReference>
<keyword evidence="8 13" id="KW-0862">Zinc</keyword>
<comment type="similarity">
    <text evidence="2 13">Belongs to the class-I aminoacyl-tRNA synthetase family.</text>
</comment>
<dbReference type="Gene3D" id="1.20.120.1910">
    <property type="entry name" value="Cysteine-tRNA ligase, C-terminal anti-codon recognition domain"/>
    <property type="match status" value="1"/>
</dbReference>
<evidence type="ECO:0000256" key="12">
    <source>
        <dbReference type="ARBA" id="ARBA00047398"/>
    </source>
</evidence>
<evidence type="ECO:0000256" key="3">
    <source>
        <dbReference type="ARBA" id="ARBA00011245"/>
    </source>
</evidence>
<feature type="binding site" evidence="13">
    <location>
        <position position="30"/>
    </location>
    <ligand>
        <name>Zn(2+)</name>
        <dbReference type="ChEBI" id="CHEBI:29105"/>
    </ligand>
</feature>
<dbReference type="SUPFAM" id="SSF47323">
    <property type="entry name" value="Anticodon-binding domain of a subclass of class I aminoacyl-tRNA synthetases"/>
    <property type="match status" value="1"/>
</dbReference>
<dbReference type="HAMAP" id="MF_00041">
    <property type="entry name" value="Cys_tRNA_synth"/>
    <property type="match status" value="1"/>
</dbReference>
<dbReference type="PRINTS" id="PR00983">
    <property type="entry name" value="TRNASYNTHCYS"/>
</dbReference>
<keyword evidence="10 13" id="KW-0648">Protein biosynthesis</keyword>
<dbReference type="InterPro" id="IPR014729">
    <property type="entry name" value="Rossmann-like_a/b/a_fold"/>
</dbReference>
<dbReference type="GO" id="GO:0008270">
    <property type="term" value="F:zinc ion binding"/>
    <property type="evidence" value="ECO:0007669"/>
    <property type="project" value="UniProtKB-UniRule"/>
</dbReference>
<evidence type="ECO:0000256" key="14">
    <source>
        <dbReference type="SAM" id="MobiDB-lite"/>
    </source>
</evidence>
<reference evidence="17" key="1">
    <citation type="submission" date="2016-10" db="EMBL/GenBank/DDBJ databases">
        <authorList>
            <person name="Varghese N."/>
            <person name="Submissions S."/>
        </authorList>
    </citation>
    <scope>NUCLEOTIDE SEQUENCE [LARGE SCALE GENOMIC DNA]</scope>
    <source>
        <strain evidence="17">CGMCC 1.9108</strain>
    </source>
</reference>
<evidence type="ECO:0000256" key="9">
    <source>
        <dbReference type="ARBA" id="ARBA00022840"/>
    </source>
</evidence>
<evidence type="ECO:0000313" key="17">
    <source>
        <dbReference type="Proteomes" id="UP000199628"/>
    </source>
</evidence>
<dbReference type="GO" id="GO:0006423">
    <property type="term" value="P:cysteinyl-tRNA aminoacylation"/>
    <property type="evidence" value="ECO:0007669"/>
    <property type="project" value="UniProtKB-UniRule"/>
</dbReference>
<dbReference type="PANTHER" id="PTHR10890">
    <property type="entry name" value="CYSTEINYL-TRNA SYNTHETASE"/>
    <property type="match status" value="1"/>
</dbReference>
<feature type="domain" description="tRNA synthetases class I catalytic" evidence="15">
    <location>
        <begin position="17"/>
        <end position="318"/>
    </location>
</feature>
<dbReference type="OrthoDB" id="9815130at2"/>
<comment type="subunit">
    <text evidence="3 13">Monomer.</text>
</comment>
<gene>
    <name evidence="13" type="primary">cysS</name>
    <name evidence="16" type="ORF">SAMN04488239_101222</name>
</gene>
<sequence length="465" mass="51988">MTTIKLHNTRTRRKEEFAPIDPDNVRMYVCGPTVYDRAHLGNARPVVVFDVLYRLLRHVYGADHVTYVRNFTDVDDKINARAAESGRPIGDITAETTQWFLDDMAALGALEPDHMPRATQYIPQMVAMIEDLIAKGHAYEAEGHVLFAVDSWKEHYGQLSGRSVDDMIAGARVEVAPYKKNPMDFVLWKPSSADLPGWDSPWGRGRPGWHIECSAMSYELLGASFDIHGGGNDLMFPHHENEIAQSCCAHPEGRFANVWLHNEMLQVEGKKMSKSLGNFFTVRDLLDQGIPGEVIRFVFLSTHYRKPMDWTEKKAREARQTLKTWFSITDGTCADAAAPAVVIELLSNDLNTSGVIAEMHGMAARSEASALKASMRLLGLPDAETVEWFREAAFSSAVSNMPDFLDRLDPLLRRWQDLRSAKKYAEADALKQRIEACGLKLSVSHAGPEAEPTDEFDPAKLEGLA</sequence>
<dbReference type="EMBL" id="FMZV01000001">
    <property type="protein sequence ID" value="SDC10939.1"/>
    <property type="molecule type" value="Genomic_DNA"/>
</dbReference>
<keyword evidence="6 13" id="KW-0479">Metal-binding</keyword>
<dbReference type="GO" id="GO:0005524">
    <property type="term" value="F:ATP binding"/>
    <property type="evidence" value="ECO:0007669"/>
    <property type="project" value="UniProtKB-UniRule"/>
</dbReference>
<dbReference type="AlphaFoldDB" id="A0A1G6IWS6"/>